<keyword evidence="2 4" id="KW-0132">Cell division</keyword>
<dbReference type="InterPro" id="IPR000789">
    <property type="entry name" value="Cyclin-dep_kinase_reg-sub"/>
</dbReference>
<dbReference type="SMART" id="SM01084">
    <property type="entry name" value="CKS"/>
    <property type="match status" value="1"/>
</dbReference>
<dbReference type="EMBL" id="JXTI01000021">
    <property type="protein sequence ID" value="KWX14849.1"/>
    <property type="molecule type" value="Genomic_DNA"/>
</dbReference>
<evidence type="ECO:0000256" key="1">
    <source>
        <dbReference type="ARBA" id="ARBA00007782"/>
    </source>
</evidence>
<evidence type="ECO:0000256" key="2">
    <source>
        <dbReference type="ARBA" id="ARBA00022618"/>
    </source>
</evidence>
<dbReference type="FunFam" id="3.30.170.10:FF:000001">
    <property type="entry name" value="Cyclin-dependent kinases regulatory subunit"/>
    <property type="match status" value="1"/>
</dbReference>
<dbReference type="Pfam" id="PF01111">
    <property type="entry name" value="CKS"/>
    <property type="match status" value="1"/>
</dbReference>
<evidence type="ECO:0000256" key="3">
    <source>
        <dbReference type="ARBA" id="ARBA00023306"/>
    </source>
</evidence>
<dbReference type="GO" id="GO:0016538">
    <property type="term" value="F:cyclin-dependent protein serine/threonine kinase regulator activity"/>
    <property type="evidence" value="ECO:0007669"/>
    <property type="project" value="InterPro"/>
</dbReference>
<dbReference type="SUPFAM" id="SSF55637">
    <property type="entry name" value="Cell cycle regulatory proteins"/>
    <property type="match status" value="1"/>
</dbReference>
<evidence type="ECO:0000256" key="4">
    <source>
        <dbReference type="RuleBase" id="RU311113"/>
    </source>
</evidence>
<dbReference type="OrthoDB" id="440676at2759"/>
<comment type="similarity">
    <text evidence="1 4">Belongs to the CKS family.</text>
</comment>
<gene>
    <name evidence="5" type="ORF">QR46_1143</name>
</gene>
<name>A0A132NXP8_GIAIN</name>
<dbReference type="Gene3D" id="3.30.170.10">
    <property type="entry name" value="Cyclin-dependent kinase, regulatory subunit"/>
    <property type="match status" value="1"/>
</dbReference>
<organism evidence="5 6">
    <name type="scientific">Giardia duodenalis assemblage B</name>
    <dbReference type="NCBI Taxonomy" id="1394984"/>
    <lineage>
        <taxon>Eukaryota</taxon>
        <taxon>Metamonada</taxon>
        <taxon>Diplomonadida</taxon>
        <taxon>Hexamitidae</taxon>
        <taxon>Giardiinae</taxon>
        <taxon>Giardia</taxon>
    </lineage>
</organism>
<proteinExistence type="inferred from homology"/>
<dbReference type="GO" id="GO:0016301">
    <property type="term" value="F:kinase activity"/>
    <property type="evidence" value="ECO:0007669"/>
    <property type="project" value="UniProtKB-KW"/>
</dbReference>
<dbReference type="VEuPathDB" id="GiardiaDB:QR46_1143"/>
<dbReference type="Proteomes" id="UP000070089">
    <property type="component" value="Unassembled WGS sequence"/>
</dbReference>
<dbReference type="GO" id="GO:0051301">
    <property type="term" value="P:cell division"/>
    <property type="evidence" value="ECO:0007669"/>
    <property type="project" value="UniProtKB-UniRule"/>
</dbReference>
<dbReference type="InterPro" id="IPR036858">
    <property type="entry name" value="Cyclin-dep_kinase_reg-sub_sf"/>
</dbReference>
<keyword evidence="3 4" id="KW-0131">Cell cycle</keyword>
<keyword evidence="5" id="KW-0808">Transferase</keyword>
<comment type="caution">
    <text evidence="5">The sequence shown here is derived from an EMBL/GenBank/DDBJ whole genome shotgun (WGS) entry which is preliminary data.</text>
</comment>
<dbReference type="AlphaFoldDB" id="A0A132NXP8"/>
<sequence>MSGTAHNGFYYSRKYYDDVYEYRHVIMPEEMVKKYNFDHLLSEQEWRGLGIQMSQGWVHYDYHKPEPNILMFRRPHDGNIPEDAQ</sequence>
<evidence type="ECO:0000313" key="6">
    <source>
        <dbReference type="Proteomes" id="UP000070089"/>
    </source>
</evidence>
<dbReference type="PRINTS" id="PR00296">
    <property type="entry name" value="CYCLINKINASE"/>
</dbReference>
<reference evidence="5 6" key="1">
    <citation type="journal article" date="2015" name="Mol. Biochem. Parasitol.">
        <title>Identification of polymorphic genes for use in assemblage B genotyping assays through comparative genomics of multiple assemblage B Giardia duodenalis isolates.</title>
        <authorList>
            <person name="Wielinga C."/>
            <person name="Thompson R.C."/>
            <person name="Monis P."/>
            <person name="Ryan U."/>
        </authorList>
    </citation>
    <scope>NUCLEOTIDE SEQUENCE [LARGE SCALE GENOMIC DNA]</scope>
    <source>
        <strain evidence="5 6">BAH15c1</strain>
    </source>
</reference>
<protein>
    <recommendedName>
        <fullName evidence="4">Cyclin-dependent kinases regulatory subunit</fullName>
    </recommendedName>
</protein>
<accession>A0A132NXP8</accession>
<evidence type="ECO:0000313" key="5">
    <source>
        <dbReference type="EMBL" id="KWX14849.1"/>
    </source>
</evidence>
<dbReference type="PANTHER" id="PTHR23415">
    <property type="entry name" value="CYCLIN-DEPENDENT KINASES REGULATORY SUBUNIT/60S RIBOSOME SUBUNIT BIOGENESIS PROTEIN NIP7"/>
    <property type="match status" value="1"/>
</dbReference>
<comment type="function">
    <text evidence="4">Binds to the catalytic subunit of the cyclin dependent kinases and is essential for their biological function.</text>
</comment>
<keyword evidence="5" id="KW-0418">Kinase</keyword>